<dbReference type="KEGG" id="saca:FFV09_22710"/>
<reference evidence="2 3" key="1">
    <citation type="submission" date="2019-06" db="EMBL/GenBank/DDBJ databases">
        <title>Saccharibacillus brassicae sp. nov., an endophytic bacterium isolated from Chinese cabbage seeds (Brassica pekinensis).</title>
        <authorList>
            <person name="Jiang L."/>
            <person name="Lee J."/>
            <person name="Kim S.W."/>
        </authorList>
    </citation>
    <scope>NUCLEOTIDE SEQUENCE [LARGE SCALE GENOMIC DNA]</scope>
    <source>
        <strain evidence="3">KCTC 43072 / ATSA2</strain>
    </source>
</reference>
<dbReference type="RefSeq" id="WP_141449965.1">
    <property type="nucleotide sequence ID" value="NZ_CP041217.1"/>
</dbReference>
<dbReference type="EMBL" id="CP041217">
    <property type="protein sequence ID" value="QDH23428.1"/>
    <property type="molecule type" value="Genomic_DNA"/>
</dbReference>
<gene>
    <name evidence="2" type="ORF">FFV09_22710</name>
</gene>
<name>A0A4Y6V3J5_SACBS</name>
<dbReference type="OrthoDB" id="2680308at2"/>
<organism evidence="2 3">
    <name type="scientific">Saccharibacillus brassicae</name>
    <dbReference type="NCBI Taxonomy" id="2583377"/>
    <lineage>
        <taxon>Bacteria</taxon>
        <taxon>Bacillati</taxon>
        <taxon>Bacillota</taxon>
        <taxon>Bacilli</taxon>
        <taxon>Bacillales</taxon>
        <taxon>Paenibacillaceae</taxon>
        <taxon>Saccharibacillus</taxon>
    </lineage>
</organism>
<accession>A0A4Y6V3J5</accession>
<dbReference type="Proteomes" id="UP000316968">
    <property type="component" value="Chromosome"/>
</dbReference>
<sequence length="130" mass="14921">MDMNGLELKVLGILRRHRWGAFRWLSMARLIRRSGGAFREVTIALINLEQAAYIRWLDKSSMQHIVLLRKAYERPKTPPPRFGTSAADTRKLPRPPGNRTQRALPQPTGSTVKRRPTGTEPPERRRQAAD</sequence>
<feature type="compositionally biased region" description="Polar residues" evidence="1">
    <location>
        <begin position="98"/>
        <end position="111"/>
    </location>
</feature>
<protein>
    <submittedName>
        <fullName evidence="2">Uncharacterized protein</fullName>
    </submittedName>
</protein>
<proteinExistence type="predicted"/>
<dbReference type="AlphaFoldDB" id="A0A4Y6V3J5"/>
<evidence type="ECO:0000256" key="1">
    <source>
        <dbReference type="SAM" id="MobiDB-lite"/>
    </source>
</evidence>
<evidence type="ECO:0000313" key="3">
    <source>
        <dbReference type="Proteomes" id="UP000316968"/>
    </source>
</evidence>
<keyword evidence="3" id="KW-1185">Reference proteome</keyword>
<feature type="compositionally biased region" description="Basic and acidic residues" evidence="1">
    <location>
        <begin position="121"/>
        <end position="130"/>
    </location>
</feature>
<evidence type="ECO:0000313" key="2">
    <source>
        <dbReference type="EMBL" id="QDH23428.1"/>
    </source>
</evidence>
<feature type="region of interest" description="Disordered" evidence="1">
    <location>
        <begin position="70"/>
        <end position="130"/>
    </location>
</feature>